<comment type="caution">
    <text evidence="2">The sequence shown here is derived from an EMBL/GenBank/DDBJ whole genome shotgun (WGS) entry which is preliminary data.</text>
</comment>
<evidence type="ECO:0008006" key="4">
    <source>
        <dbReference type="Google" id="ProtNLM"/>
    </source>
</evidence>
<reference evidence="2" key="1">
    <citation type="journal article" date="2023" name="Mol. Phylogenet. Evol.">
        <title>Genome-scale phylogeny and comparative genomics of the fungal order Sordariales.</title>
        <authorList>
            <person name="Hensen N."/>
            <person name="Bonometti L."/>
            <person name="Westerberg I."/>
            <person name="Brannstrom I.O."/>
            <person name="Guillou S."/>
            <person name="Cros-Aarteil S."/>
            <person name="Calhoun S."/>
            <person name="Haridas S."/>
            <person name="Kuo A."/>
            <person name="Mondo S."/>
            <person name="Pangilinan J."/>
            <person name="Riley R."/>
            <person name="LaButti K."/>
            <person name="Andreopoulos B."/>
            <person name="Lipzen A."/>
            <person name="Chen C."/>
            <person name="Yan M."/>
            <person name="Daum C."/>
            <person name="Ng V."/>
            <person name="Clum A."/>
            <person name="Steindorff A."/>
            <person name="Ohm R.A."/>
            <person name="Martin F."/>
            <person name="Silar P."/>
            <person name="Natvig D.O."/>
            <person name="Lalanne C."/>
            <person name="Gautier V."/>
            <person name="Ament-Velasquez S.L."/>
            <person name="Kruys A."/>
            <person name="Hutchinson M.I."/>
            <person name="Powell A.J."/>
            <person name="Barry K."/>
            <person name="Miller A.N."/>
            <person name="Grigoriev I.V."/>
            <person name="Debuchy R."/>
            <person name="Gladieux P."/>
            <person name="Hiltunen Thoren M."/>
            <person name="Johannesson H."/>
        </authorList>
    </citation>
    <scope>NUCLEOTIDE SEQUENCE</scope>
    <source>
        <strain evidence="2">CBS 560.94</strain>
    </source>
</reference>
<gene>
    <name evidence="2" type="ORF">B0H65DRAFT_478307</name>
</gene>
<keyword evidence="1" id="KW-0732">Signal</keyword>
<protein>
    <recommendedName>
        <fullName evidence="4">Secreted protein</fullName>
    </recommendedName>
</protein>
<accession>A0AAE0MMQ2</accession>
<keyword evidence="3" id="KW-1185">Reference proteome</keyword>
<dbReference type="AlphaFoldDB" id="A0AAE0MMQ2"/>
<dbReference type="Proteomes" id="UP001278500">
    <property type="component" value="Unassembled WGS sequence"/>
</dbReference>
<name>A0AAE0MMQ2_9PEZI</name>
<feature type="signal peptide" evidence="1">
    <location>
        <begin position="1"/>
        <end position="16"/>
    </location>
</feature>
<reference evidence="2" key="2">
    <citation type="submission" date="2023-06" db="EMBL/GenBank/DDBJ databases">
        <authorList>
            <consortium name="Lawrence Berkeley National Laboratory"/>
            <person name="Haridas S."/>
            <person name="Hensen N."/>
            <person name="Bonometti L."/>
            <person name="Westerberg I."/>
            <person name="Brannstrom I.O."/>
            <person name="Guillou S."/>
            <person name="Cros-Aarteil S."/>
            <person name="Calhoun S."/>
            <person name="Kuo A."/>
            <person name="Mondo S."/>
            <person name="Pangilinan J."/>
            <person name="Riley R."/>
            <person name="Labutti K."/>
            <person name="Andreopoulos B."/>
            <person name="Lipzen A."/>
            <person name="Chen C."/>
            <person name="Yanf M."/>
            <person name="Daum C."/>
            <person name="Ng V."/>
            <person name="Clum A."/>
            <person name="Steindorff A."/>
            <person name="Ohm R."/>
            <person name="Martin F."/>
            <person name="Silar P."/>
            <person name="Natvig D."/>
            <person name="Lalanne C."/>
            <person name="Gautier V."/>
            <person name="Ament-Velasquez S.L."/>
            <person name="Kruys A."/>
            <person name="Hutchinson M.I."/>
            <person name="Powell A.J."/>
            <person name="Barry K."/>
            <person name="Miller A.N."/>
            <person name="Grigoriev I.V."/>
            <person name="Debuchy R."/>
            <person name="Gladieux P."/>
            <person name="Thoren M.H."/>
            <person name="Johannesson H."/>
        </authorList>
    </citation>
    <scope>NUCLEOTIDE SEQUENCE</scope>
    <source>
        <strain evidence="2">CBS 560.94</strain>
    </source>
</reference>
<organism evidence="2 3">
    <name type="scientific">Neurospora tetraspora</name>
    <dbReference type="NCBI Taxonomy" id="94610"/>
    <lineage>
        <taxon>Eukaryota</taxon>
        <taxon>Fungi</taxon>
        <taxon>Dikarya</taxon>
        <taxon>Ascomycota</taxon>
        <taxon>Pezizomycotina</taxon>
        <taxon>Sordariomycetes</taxon>
        <taxon>Sordariomycetidae</taxon>
        <taxon>Sordariales</taxon>
        <taxon>Sordariaceae</taxon>
        <taxon>Neurospora</taxon>
    </lineage>
</organism>
<feature type="chain" id="PRO_5042272919" description="Secreted protein" evidence="1">
    <location>
        <begin position="17"/>
        <end position="90"/>
    </location>
</feature>
<evidence type="ECO:0000313" key="2">
    <source>
        <dbReference type="EMBL" id="KAK3338266.1"/>
    </source>
</evidence>
<dbReference type="EMBL" id="JAUEPP010000008">
    <property type="protein sequence ID" value="KAK3338266.1"/>
    <property type="molecule type" value="Genomic_DNA"/>
</dbReference>
<dbReference type="RefSeq" id="XP_062677717.1">
    <property type="nucleotide sequence ID" value="XM_062827475.1"/>
</dbReference>
<dbReference type="GeneID" id="87864629"/>
<sequence>MGGMLTLLCHLTRAEGAPRHHCTNTYTQPRASKGPHRHSNCCSYPSTSHLHFTFPLSWKLDDDFFFPQTLGATSWDLIWFPVSLSICFPN</sequence>
<evidence type="ECO:0000256" key="1">
    <source>
        <dbReference type="SAM" id="SignalP"/>
    </source>
</evidence>
<evidence type="ECO:0000313" key="3">
    <source>
        <dbReference type="Proteomes" id="UP001278500"/>
    </source>
</evidence>
<proteinExistence type="predicted"/>